<keyword evidence="3" id="KW-1133">Transmembrane helix</keyword>
<feature type="region of interest" description="Disordered" evidence="2">
    <location>
        <begin position="220"/>
        <end position="373"/>
    </location>
</feature>
<dbReference type="PROSITE" id="PS50006">
    <property type="entry name" value="FHA_DOMAIN"/>
    <property type="match status" value="1"/>
</dbReference>
<dbReference type="Gene3D" id="2.60.200.20">
    <property type="match status" value="1"/>
</dbReference>
<dbReference type="Proteomes" id="UP000526083">
    <property type="component" value="Unassembled WGS sequence"/>
</dbReference>
<comment type="caution">
    <text evidence="5">The sequence shown here is derived from an EMBL/GenBank/DDBJ whole genome shotgun (WGS) entry which is preliminary data.</text>
</comment>
<evidence type="ECO:0000256" key="2">
    <source>
        <dbReference type="SAM" id="MobiDB-lite"/>
    </source>
</evidence>
<gene>
    <name evidence="5" type="ORF">FHX48_002000</name>
</gene>
<dbReference type="Pfam" id="PF18936">
    <property type="entry name" value="DUF5684"/>
    <property type="match status" value="1"/>
</dbReference>
<dbReference type="AlphaFoldDB" id="A0A7W3JQ03"/>
<name>A0A7W3JQ03_9MICO</name>
<evidence type="ECO:0000313" key="6">
    <source>
        <dbReference type="Proteomes" id="UP000526083"/>
    </source>
</evidence>
<evidence type="ECO:0000259" key="4">
    <source>
        <dbReference type="PROSITE" id="PS50006"/>
    </source>
</evidence>
<keyword evidence="3" id="KW-0812">Transmembrane</keyword>
<dbReference type="InterPro" id="IPR008984">
    <property type="entry name" value="SMAD_FHA_dom_sf"/>
</dbReference>
<dbReference type="EMBL" id="JACGWY010000003">
    <property type="protein sequence ID" value="MBA8816907.1"/>
    <property type="molecule type" value="Genomic_DNA"/>
</dbReference>
<feature type="transmembrane region" description="Helical" evidence="3">
    <location>
        <begin position="6"/>
        <end position="31"/>
    </location>
</feature>
<dbReference type="Pfam" id="PF00498">
    <property type="entry name" value="FHA"/>
    <property type="match status" value="1"/>
</dbReference>
<keyword evidence="1" id="KW-0597">Phosphoprotein</keyword>
<evidence type="ECO:0000313" key="5">
    <source>
        <dbReference type="EMBL" id="MBA8816907.1"/>
    </source>
</evidence>
<protein>
    <recommendedName>
        <fullName evidence="4">FHA domain-containing protein</fullName>
    </recommendedName>
</protein>
<dbReference type="RefSeq" id="WP_167046103.1">
    <property type="nucleotide sequence ID" value="NZ_JAAOZB010000001.1"/>
</dbReference>
<dbReference type="InterPro" id="IPR000253">
    <property type="entry name" value="FHA_dom"/>
</dbReference>
<evidence type="ECO:0000256" key="3">
    <source>
        <dbReference type="SAM" id="Phobius"/>
    </source>
</evidence>
<accession>A0A7W3JQ03</accession>
<feature type="transmembrane region" description="Helical" evidence="3">
    <location>
        <begin position="99"/>
        <end position="120"/>
    </location>
</feature>
<dbReference type="SUPFAM" id="SSF49879">
    <property type="entry name" value="SMAD/FHA domain"/>
    <property type="match status" value="1"/>
</dbReference>
<feature type="transmembrane region" description="Helical" evidence="3">
    <location>
        <begin position="70"/>
        <end position="87"/>
    </location>
</feature>
<keyword evidence="3" id="KW-0472">Membrane</keyword>
<dbReference type="InterPro" id="IPR043739">
    <property type="entry name" value="DUF5684"/>
</dbReference>
<reference evidence="5 6" key="1">
    <citation type="submission" date="2020-07" db="EMBL/GenBank/DDBJ databases">
        <title>Sequencing the genomes of 1000 actinobacteria strains.</title>
        <authorList>
            <person name="Klenk H.-P."/>
        </authorList>
    </citation>
    <scope>NUCLEOTIDE SEQUENCE [LARGE SCALE GENOMIC DNA]</scope>
    <source>
        <strain evidence="5 6">DSM 27576</strain>
    </source>
</reference>
<feature type="compositionally biased region" description="Acidic residues" evidence="2">
    <location>
        <begin position="314"/>
        <end position="327"/>
    </location>
</feature>
<proteinExistence type="predicted"/>
<organism evidence="5 6">
    <name type="scientific">Microbacterium halimionae</name>
    <dbReference type="NCBI Taxonomy" id="1526413"/>
    <lineage>
        <taxon>Bacteria</taxon>
        <taxon>Bacillati</taxon>
        <taxon>Actinomycetota</taxon>
        <taxon>Actinomycetes</taxon>
        <taxon>Micrococcales</taxon>
        <taxon>Microbacteriaceae</taxon>
        <taxon>Microbacterium</taxon>
    </lineage>
</organism>
<dbReference type="CDD" id="cd00060">
    <property type="entry name" value="FHA"/>
    <property type="match status" value="1"/>
</dbReference>
<feature type="domain" description="FHA" evidence="4">
    <location>
        <begin position="438"/>
        <end position="490"/>
    </location>
</feature>
<sequence>MNDFAPVVGVLISLVVLLLLYIWLAVALSAVFRKAGASPWKGWVPIVNTVTLLQLGGFSGWLVLLGLIPIFGAILLPVTIIVACYQINRSFGLGAGMTVLAAFLLPVWATVLGFGSARWLGTDNTASPVQAGTVPDYYGAEPRPSLVLPPILTEPPPDQRAEEYPDPVRNGPTVSSWFGSSIVPPTEPEQSDTPDNADTADIKLLFGDVVSSRDDEAHDIPVAPVPQTAPAPAATPEPAASEPEPEAPEPAAVVPEREAPVMSAPDWWSPLPEAQREPEPEPDPIDDIARTTGGSIISEVPSAPTTASERFSDGLDEDDLDGDDLDEPNVIVPSPAVTRPPAPEPAGALWARRTPAAPADEPESDSFPEASGEVSAVVGVPDAGAPRSALSSVSALYAKSAPDEDESFDETIIARRRRVLWRLVPPKGAPIDLTADTVIVGRRPGADPAHPGAQLVAISDDTRTVSKTHALLVRRSDTWFITDLGSTNGVTFATLMGTDIDIDPGVETEAGDRFFLGDAEVQLARSEG</sequence>
<keyword evidence="6" id="KW-1185">Reference proteome</keyword>
<feature type="compositionally biased region" description="Pro residues" evidence="2">
    <location>
        <begin position="223"/>
        <end position="235"/>
    </location>
</feature>
<evidence type="ECO:0000256" key="1">
    <source>
        <dbReference type="ARBA" id="ARBA00022553"/>
    </source>
</evidence>
<feature type="region of interest" description="Disordered" evidence="2">
    <location>
        <begin position="148"/>
        <end position="198"/>
    </location>
</feature>